<dbReference type="PANTHER" id="PTHR31809:SF0">
    <property type="entry name" value="BUD13 HOMOLOG"/>
    <property type="match status" value="1"/>
</dbReference>
<dbReference type="EMBL" id="JBEVYD010000002">
    <property type="protein sequence ID" value="KAL3234997.1"/>
    <property type="molecule type" value="Genomic_DNA"/>
</dbReference>
<protein>
    <recommendedName>
        <fullName evidence="2">Pre-mRNA-splicing factor CWC26</fullName>
    </recommendedName>
</protein>
<dbReference type="Pfam" id="PF09736">
    <property type="entry name" value="Bud13"/>
    <property type="match status" value="1"/>
</dbReference>
<dbReference type="InterPro" id="IPR018609">
    <property type="entry name" value="Bud13"/>
</dbReference>
<reference evidence="4 5" key="1">
    <citation type="submission" date="2024-05" db="EMBL/GenBank/DDBJ databases">
        <title>Long read based assembly of the Candida bracarensis genome reveals expanded adhesin content.</title>
        <authorList>
            <person name="Marcet-Houben M."/>
            <person name="Ksiezopolska E."/>
            <person name="Gabaldon T."/>
        </authorList>
    </citation>
    <scope>NUCLEOTIDE SEQUENCE [LARGE SCALE GENOMIC DNA]</scope>
    <source>
        <strain evidence="4 5">CBM6</strain>
    </source>
</reference>
<dbReference type="InterPro" id="IPR051112">
    <property type="entry name" value="CWC26_splicing_factor"/>
</dbReference>
<name>A0ABR4P069_9SACH</name>
<evidence type="ECO:0000313" key="4">
    <source>
        <dbReference type="EMBL" id="KAL3234997.1"/>
    </source>
</evidence>
<comment type="similarity">
    <text evidence="1">Belongs to the CWC26 family.</text>
</comment>
<evidence type="ECO:0000256" key="3">
    <source>
        <dbReference type="SAM" id="MobiDB-lite"/>
    </source>
</evidence>
<evidence type="ECO:0000256" key="2">
    <source>
        <dbReference type="ARBA" id="ARBA00020644"/>
    </source>
</evidence>
<sequence>MSLHDYLLKTYGPGEQKKKKKSKKYEKKDSDDNAIRTVVEPDSSLWKIHGGVTRVSDKTGNNLPRDDLISIGQRQGNIKVENNNEEDSTHGIKEEVKQTETIHRDIQGHKVNTNRNGEKNDKKAIEYERLRKLNMGEVQLAGLDKIKSHSRAKTIQLRSEDPETVFQGRHVELVNVSPMGRKLYPGIAPDNRFGIIPGARWDGVDRSNGFEKKWFQKKGELAEEKIQQFTTSEDY</sequence>
<dbReference type="Proteomes" id="UP001623330">
    <property type="component" value="Unassembled WGS sequence"/>
</dbReference>
<proteinExistence type="inferred from homology"/>
<evidence type="ECO:0000256" key="1">
    <source>
        <dbReference type="ARBA" id="ARBA00011069"/>
    </source>
</evidence>
<dbReference type="PANTHER" id="PTHR31809">
    <property type="entry name" value="BUD13 HOMOLOG"/>
    <property type="match status" value="1"/>
</dbReference>
<accession>A0ABR4P069</accession>
<organism evidence="4 5">
    <name type="scientific">Nakaseomyces bracarensis</name>
    <dbReference type="NCBI Taxonomy" id="273131"/>
    <lineage>
        <taxon>Eukaryota</taxon>
        <taxon>Fungi</taxon>
        <taxon>Dikarya</taxon>
        <taxon>Ascomycota</taxon>
        <taxon>Saccharomycotina</taxon>
        <taxon>Saccharomycetes</taxon>
        <taxon>Saccharomycetales</taxon>
        <taxon>Saccharomycetaceae</taxon>
        <taxon>Nakaseomyces</taxon>
    </lineage>
</organism>
<gene>
    <name evidence="4" type="ORF">RNJ44_02785</name>
</gene>
<keyword evidence="5" id="KW-1185">Reference proteome</keyword>
<evidence type="ECO:0000313" key="5">
    <source>
        <dbReference type="Proteomes" id="UP001623330"/>
    </source>
</evidence>
<comment type="caution">
    <text evidence="4">The sequence shown here is derived from an EMBL/GenBank/DDBJ whole genome shotgun (WGS) entry which is preliminary data.</text>
</comment>
<feature type="region of interest" description="Disordered" evidence="3">
    <location>
        <begin position="1"/>
        <end position="35"/>
    </location>
</feature>